<feature type="transmembrane region" description="Helical" evidence="6">
    <location>
        <begin position="99"/>
        <end position="116"/>
    </location>
</feature>
<feature type="transmembrane region" description="Helical" evidence="6">
    <location>
        <begin position="243"/>
        <end position="259"/>
    </location>
</feature>
<dbReference type="InterPro" id="IPR037185">
    <property type="entry name" value="EmrE-like"/>
</dbReference>
<dbReference type="PANTHER" id="PTHR22911:SF6">
    <property type="entry name" value="SOLUTE CARRIER FAMILY 35 MEMBER G1"/>
    <property type="match status" value="1"/>
</dbReference>
<accession>A0AAE4YDR0</accession>
<comment type="similarity">
    <text evidence="2">Belongs to the drug/metabolite transporter (DMT) superfamily. 10 TMS drug/metabolite exporter (DME) (TC 2.A.7.3) family.</text>
</comment>
<dbReference type="EMBL" id="JAABNR010000008">
    <property type="protein sequence ID" value="NBZ88000.1"/>
    <property type="molecule type" value="Genomic_DNA"/>
</dbReference>
<dbReference type="RefSeq" id="WP_168774800.1">
    <property type="nucleotide sequence ID" value="NZ_JAABNR010000008.1"/>
</dbReference>
<comment type="caution">
    <text evidence="8">The sequence shown here is derived from an EMBL/GenBank/DDBJ whole genome shotgun (WGS) entry which is preliminary data.</text>
</comment>
<evidence type="ECO:0000259" key="7">
    <source>
        <dbReference type="Pfam" id="PF00892"/>
    </source>
</evidence>
<evidence type="ECO:0000313" key="8">
    <source>
        <dbReference type="EMBL" id="NBZ88000.1"/>
    </source>
</evidence>
<evidence type="ECO:0000256" key="6">
    <source>
        <dbReference type="SAM" id="Phobius"/>
    </source>
</evidence>
<dbReference type="Pfam" id="PF00892">
    <property type="entry name" value="EamA"/>
    <property type="match status" value="2"/>
</dbReference>
<feature type="transmembrane region" description="Helical" evidence="6">
    <location>
        <begin position="39"/>
        <end position="61"/>
    </location>
</feature>
<evidence type="ECO:0000256" key="3">
    <source>
        <dbReference type="ARBA" id="ARBA00022692"/>
    </source>
</evidence>
<feature type="transmembrane region" description="Helical" evidence="6">
    <location>
        <begin position="175"/>
        <end position="198"/>
    </location>
</feature>
<dbReference type="Proteomes" id="UP001193501">
    <property type="component" value="Unassembled WGS sequence"/>
</dbReference>
<keyword evidence="9" id="KW-1185">Reference proteome</keyword>
<protein>
    <submittedName>
        <fullName evidence="8">EamA family transporter</fullName>
    </submittedName>
</protein>
<dbReference type="InterPro" id="IPR000620">
    <property type="entry name" value="EamA_dom"/>
</dbReference>
<keyword evidence="5 6" id="KW-0472">Membrane</keyword>
<proteinExistence type="inferred from homology"/>
<reference evidence="8" key="1">
    <citation type="submission" date="2020-01" db="EMBL/GenBank/DDBJ databases">
        <authorList>
            <person name="Chen W.-M."/>
        </authorList>
    </citation>
    <scope>NUCLEOTIDE SEQUENCE</scope>
    <source>
        <strain evidence="8">CYK-10</strain>
    </source>
</reference>
<feature type="domain" description="EamA" evidence="7">
    <location>
        <begin position="8"/>
        <end position="140"/>
    </location>
</feature>
<name>A0AAE4YDR0_9RHOB</name>
<evidence type="ECO:0000256" key="5">
    <source>
        <dbReference type="ARBA" id="ARBA00023136"/>
    </source>
</evidence>
<feature type="domain" description="EamA" evidence="7">
    <location>
        <begin position="149"/>
        <end position="281"/>
    </location>
</feature>
<evidence type="ECO:0000256" key="1">
    <source>
        <dbReference type="ARBA" id="ARBA00004141"/>
    </source>
</evidence>
<evidence type="ECO:0000313" key="9">
    <source>
        <dbReference type="Proteomes" id="UP001193501"/>
    </source>
</evidence>
<sequence>MTETRPLKAAIWMMGSVVSFSAIAVAGREVNATHDSFEIMTVRSAVGFTLLIVFGLITGKLREVSTERLSGHFARNIVHFAGQNLWLVALGLIPLAQVFAIEFTSPLWVILLGPLFLGERLTLPRLGAATLGFIGILIVTRPGAGLMNWGTLAAAGAALSFASVAILTKRLTRGISVYGILFWLTFMQFFFGLVGAGYDGAVTLPTAQTLPWLCLIGLCGVLAHLSLTSALSLAPAGYVTPIDFLRLPLIAVIGTLFYAEPFDPYVLAGGAVIFAGILLNIRAQFSADVTSKTQKD</sequence>
<evidence type="ECO:0000256" key="4">
    <source>
        <dbReference type="ARBA" id="ARBA00022989"/>
    </source>
</evidence>
<evidence type="ECO:0000256" key="2">
    <source>
        <dbReference type="ARBA" id="ARBA00009853"/>
    </source>
</evidence>
<feature type="transmembrane region" description="Helical" evidence="6">
    <location>
        <begin position="146"/>
        <end position="168"/>
    </location>
</feature>
<dbReference type="AlphaFoldDB" id="A0AAE4YDR0"/>
<feature type="transmembrane region" description="Helical" evidence="6">
    <location>
        <begin position="265"/>
        <end position="285"/>
    </location>
</feature>
<dbReference type="SUPFAM" id="SSF103481">
    <property type="entry name" value="Multidrug resistance efflux transporter EmrE"/>
    <property type="match status" value="2"/>
</dbReference>
<keyword evidence="3 6" id="KW-0812">Transmembrane</keyword>
<organism evidence="8 9">
    <name type="scientific">Stagnihabitans tardus</name>
    <dbReference type="NCBI Taxonomy" id="2699202"/>
    <lineage>
        <taxon>Bacteria</taxon>
        <taxon>Pseudomonadati</taxon>
        <taxon>Pseudomonadota</taxon>
        <taxon>Alphaproteobacteria</taxon>
        <taxon>Rhodobacterales</taxon>
        <taxon>Paracoccaceae</taxon>
        <taxon>Stagnihabitans</taxon>
    </lineage>
</organism>
<dbReference type="GO" id="GO:0016020">
    <property type="term" value="C:membrane"/>
    <property type="evidence" value="ECO:0007669"/>
    <property type="project" value="UniProtKB-SubCell"/>
</dbReference>
<feature type="transmembrane region" description="Helical" evidence="6">
    <location>
        <begin position="210"/>
        <end position="231"/>
    </location>
</feature>
<dbReference type="PANTHER" id="PTHR22911">
    <property type="entry name" value="ACYL-MALONYL CONDENSING ENZYME-RELATED"/>
    <property type="match status" value="1"/>
</dbReference>
<feature type="transmembrane region" description="Helical" evidence="6">
    <location>
        <begin position="9"/>
        <end position="27"/>
    </location>
</feature>
<feature type="transmembrane region" description="Helical" evidence="6">
    <location>
        <begin position="123"/>
        <end position="140"/>
    </location>
</feature>
<gene>
    <name evidence="8" type="ORF">GV832_10465</name>
</gene>
<comment type="subcellular location">
    <subcellularLocation>
        <location evidence="1">Membrane</location>
        <topology evidence="1">Multi-pass membrane protein</topology>
    </subcellularLocation>
</comment>
<keyword evidence="4 6" id="KW-1133">Transmembrane helix</keyword>